<keyword evidence="3" id="KW-1185">Reference proteome</keyword>
<name>A0ABT0TQQ9_9FLAO</name>
<reference evidence="2 3" key="1">
    <citation type="submission" date="2022-05" db="EMBL/GenBank/DDBJ databases">
        <title>Flavobacterium sp., isolated from activated sludge.</title>
        <authorList>
            <person name="Ran Q."/>
        </authorList>
    </citation>
    <scope>NUCLEOTIDE SEQUENCE [LARGE SCALE GENOMIC DNA]</scope>
    <source>
        <strain evidence="2 3">HXWNR70</strain>
    </source>
</reference>
<evidence type="ECO:0008006" key="4">
    <source>
        <dbReference type="Google" id="ProtNLM"/>
    </source>
</evidence>
<accession>A0ABT0TQQ9</accession>
<sequence length="484" mass="54636">MKLKNVSKLLLFFITTIILSCSQDDPNENFKQESIKTSFVNFEKLYSVDNVFQNAFNSLIVNNKNTSGVTAKSNLKKIYGFTIANDPIKIVEKNGRLSYNIALQPKTVNLNIFENIVLNVDKNGNQNALHITYFRTSANHHEGNFKGFAKVKLLTNSNSKNTRTSSDCYTIEFIYCANADGVTHFAGQGDCEAQPQRYIACFSHDQSGGSTTETIDFNSISFVPSNYESPGGNSDSFEPTYVSSPNEPKDPEGFTNDEDVDTTFFEFITKLSPEQQFFLFQNKTIFETVNEYLDKNKNPFGEYELKAVEFIKQLIDLARLNNTTFSFNNNLDASNSLSFNSVNELNTFLQDNNTNFSSSFENIELPSQQNNFTSTQKFKINLLGGVKVFIKFGKEINGKLTISPNNISSNLYGLNAFTSWLPNNNATSITELSNGNYKVTLYGSMKQNYTIPGFNGLTIDQQIRIVMYVDSTYGDIYESIWYFD</sequence>
<evidence type="ECO:0000256" key="1">
    <source>
        <dbReference type="SAM" id="MobiDB-lite"/>
    </source>
</evidence>
<proteinExistence type="predicted"/>
<evidence type="ECO:0000313" key="2">
    <source>
        <dbReference type="EMBL" id="MCL9809203.1"/>
    </source>
</evidence>
<organism evidence="2 3">
    <name type="scientific">Flavobacterium luminosum</name>
    <dbReference type="NCBI Taxonomy" id="2949086"/>
    <lineage>
        <taxon>Bacteria</taxon>
        <taxon>Pseudomonadati</taxon>
        <taxon>Bacteroidota</taxon>
        <taxon>Flavobacteriia</taxon>
        <taxon>Flavobacteriales</taxon>
        <taxon>Flavobacteriaceae</taxon>
        <taxon>Flavobacterium</taxon>
    </lineage>
</organism>
<feature type="compositionally biased region" description="Polar residues" evidence="1">
    <location>
        <begin position="228"/>
        <end position="246"/>
    </location>
</feature>
<feature type="region of interest" description="Disordered" evidence="1">
    <location>
        <begin position="228"/>
        <end position="256"/>
    </location>
</feature>
<dbReference type="RefSeq" id="WP_250592601.1">
    <property type="nucleotide sequence ID" value="NZ_JAMLJM010000004.1"/>
</dbReference>
<dbReference type="Proteomes" id="UP001317191">
    <property type="component" value="Unassembled WGS sequence"/>
</dbReference>
<dbReference type="PROSITE" id="PS51257">
    <property type="entry name" value="PROKAR_LIPOPROTEIN"/>
    <property type="match status" value="1"/>
</dbReference>
<dbReference type="EMBL" id="JAMLJM010000004">
    <property type="protein sequence ID" value="MCL9809203.1"/>
    <property type="molecule type" value="Genomic_DNA"/>
</dbReference>
<protein>
    <recommendedName>
        <fullName evidence="4">Lipoprotein</fullName>
    </recommendedName>
</protein>
<comment type="caution">
    <text evidence="2">The sequence shown here is derived from an EMBL/GenBank/DDBJ whole genome shotgun (WGS) entry which is preliminary data.</text>
</comment>
<gene>
    <name evidence="2" type="ORF">NAT50_07500</name>
</gene>
<evidence type="ECO:0000313" key="3">
    <source>
        <dbReference type="Proteomes" id="UP001317191"/>
    </source>
</evidence>